<proteinExistence type="predicted"/>
<gene>
    <name evidence="2" type="ORF">EYF80_061832</name>
</gene>
<sequence>MRHWKRYCQNSGNHGLRVLELSLSFGKYSSKEATSSDCSFTPPRCSRQGRIKASPHSTDSHESGENSQLGVKRLNLPKTLWGSKRKTYLAKGSREANSPFGSGWHAMKKLTMAVRCGRMSGTWPSASQHHTSLQPDTPSARSLRPVTSTHRRTSQSGEMMEKV</sequence>
<reference evidence="2 3" key="1">
    <citation type="submission" date="2019-03" db="EMBL/GenBank/DDBJ databases">
        <title>First draft genome of Liparis tanakae, snailfish: a comprehensive survey of snailfish specific genes.</title>
        <authorList>
            <person name="Kim W."/>
            <person name="Song I."/>
            <person name="Jeong J.-H."/>
            <person name="Kim D."/>
            <person name="Kim S."/>
            <person name="Ryu S."/>
            <person name="Song J.Y."/>
            <person name="Lee S.K."/>
        </authorList>
    </citation>
    <scope>NUCLEOTIDE SEQUENCE [LARGE SCALE GENOMIC DNA]</scope>
    <source>
        <tissue evidence="2">Muscle</tissue>
    </source>
</reference>
<evidence type="ECO:0000313" key="2">
    <source>
        <dbReference type="EMBL" id="TNN28021.1"/>
    </source>
</evidence>
<keyword evidence="3" id="KW-1185">Reference proteome</keyword>
<name>A0A4Z2EH72_9TELE</name>
<evidence type="ECO:0000256" key="1">
    <source>
        <dbReference type="SAM" id="MobiDB-lite"/>
    </source>
</evidence>
<comment type="caution">
    <text evidence="2">The sequence shown here is derived from an EMBL/GenBank/DDBJ whole genome shotgun (WGS) entry which is preliminary data.</text>
</comment>
<dbReference type="Proteomes" id="UP000314294">
    <property type="component" value="Unassembled WGS sequence"/>
</dbReference>
<dbReference type="AlphaFoldDB" id="A0A4Z2EH72"/>
<dbReference type="EMBL" id="SRLO01007412">
    <property type="protein sequence ID" value="TNN28021.1"/>
    <property type="molecule type" value="Genomic_DNA"/>
</dbReference>
<accession>A0A4Z2EH72</accession>
<feature type="region of interest" description="Disordered" evidence="1">
    <location>
        <begin position="32"/>
        <end position="71"/>
    </location>
</feature>
<evidence type="ECO:0000313" key="3">
    <source>
        <dbReference type="Proteomes" id="UP000314294"/>
    </source>
</evidence>
<feature type="compositionally biased region" description="Polar residues" evidence="1">
    <location>
        <begin position="122"/>
        <end position="148"/>
    </location>
</feature>
<organism evidence="2 3">
    <name type="scientific">Liparis tanakae</name>
    <name type="common">Tanaka's snailfish</name>
    <dbReference type="NCBI Taxonomy" id="230148"/>
    <lineage>
        <taxon>Eukaryota</taxon>
        <taxon>Metazoa</taxon>
        <taxon>Chordata</taxon>
        <taxon>Craniata</taxon>
        <taxon>Vertebrata</taxon>
        <taxon>Euteleostomi</taxon>
        <taxon>Actinopterygii</taxon>
        <taxon>Neopterygii</taxon>
        <taxon>Teleostei</taxon>
        <taxon>Neoteleostei</taxon>
        <taxon>Acanthomorphata</taxon>
        <taxon>Eupercaria</taxon>
        <taxon>Perciformes</taxon>
        <taxon>Cottioidei</taxon>
        <taxon>Cottales</taxon>
        <taxon>Liparidae</taxon>
        <taxon>Liparis</taxon>
    </lineage>
</organism>
<feature type="region of interest" description="Disordered" evidence="1">
    <location>
        <begin position="121"/>
        <end position="163"/>
    </location>
</feature>
<protein>
    <submittedName>
        <fullName evidence="2">Uncharacterized protein</fullName>
    </submittedName>
</protein>